<proteinExistence type="predicted"/>
<sequence>MLTGTGAAQRAKAKKANLTLFRQRVCSPRLNTLGGPMLKRLLQFVAVSMHDFSSESFQDVAVAEPTRSQQPQASLSSCQRAPERERELPCPPTSPACLLSLQGIEGGMGIHTHR</sequence>
<comment type="caution">
    <text evidence="2">The sequence shown here is derived from an EMBL/GenBank/DDBJ whole genome shotgun (WGS) entry which is preliminary data.</text>
</comment>
<evidence type="ECO:0000313" key="3">
    <source>
        <dbReference type="Proteomes" id="UP001153269"/>
    </source>
</evidence>
<reference evidence="2" key="1">
    <citation type="submission" date="2020-03" db="EMBL/GenBank/DDBJ databases">
        <authorList>
            <person name="Weist P."/>
        </authorList>
    </citation>
    <scope>NUCLEOTIDE SEQUENCE</scope>
</reference>
<name>A0A9N7YTI2_PLEPL</name>
<keyword evidence="3" id="KW-1185">Reference proteome</keyword>
<dbReference type="EMBL" id="CADEAL010003223">
    <property type="protein sequence ID" value="CAB1443876.1"/>
    <property type="molecule type" value="Genomic_DNA"/>
</dbReference>
<evidence type="ECO:0000256" key="1">
    <source>
        <dbReference type="SAM" id="MobiDB-lite"/>
    </source>
</evidence>
<feature type="region of interest" description="Disordered" evidence="1">
    <location>
        <begin position="63"/>
        <end position="93"/>
    </location>
</feature>
<organism evidence="2 3">
    <name type="scientific">Pleuronectes platessa</name>
    <name type="common">European plaice</name>
    <dbReference type="NCBI Taxonomy" id="8262"/>
    <lineage>
        <taxon>Eukaryota</taxon>
        <taxon>Metazoa</taxon>
        <taxon>Chordata</taxon>
        <taxon>Craniata</taxon>
        <taxon>Vertebrata</taxon>
        <taxon>Euteleostomi</taxon>
        <taxon>Actinopterygii</taxon>
        <taxon>Neopterygii</taxon>
        <taxon>Teleostei</taxon>
        <taxon>Neoteleostei</taxon>
        <taxon>Acanthomorphata</taxon>
        <taxon>Carangaria</taxon>
        <taxon>Pleuronectiformes</taxon>
        <taxon>Pleuronectoidei</taxon>
        <taxon>Pleuronectidae</taxon>
        <taxon>Pleuronectes</taxon>
    </lineage>
</organism>
<dbReference type="AlphaFoldDB" id="A0A9N7YTI2"/>
<feature type="compositionally biased region" description="Polar residues" evidence="1">
    <location>
        <begin position="66"/>
        <end position="79"/>
    </location>
</feature>
<dbReference type="Proteomes" id="UP001153269">
    <property type="component" value="Unassembled WGS sequence"/>
</dbReference>
<evidence type="ECO:0000313" key="2">
    <source>
        <dbReference type="EMBL" id="CAB1443876.1"/>
    </source>
</evidence>
<gene>
    <name evidence="2" type="ORF">PLEPLA_LOCUS31592</name>
</gene>
<protein>
    <submittedName>
        <fullName evidence="2">Uncharacterized protein</fullName>
    </submittedName>
</protein>
<accession>A0A9N7YTI2</accession>